<evidence type="ECO:0000256" key="1">
    <source>
        <dbReference type="SAM" id="MobiDB-lite"/>
    </source>
</evidence>
<gene>
    <name evidence="2" type="ORF">ABI_12710</name>
</gene>
<dbReference type="Proteomes" id="UP000006512">
    <property type="component" value="Unassembled WGS sequence"/>
</dbReference>
<keyword evidence="3" id="KW-1185">Reference proteome</keyword>
<evidence type="ECO:0000313" key="2">
    <source>
        <dbReference type="EMBL" id="EGF92832.1"/>
    </source>
</evidence>
<feature type="compositionally biased region" description="Pro residues" evidence="1">
    <location>
        <begin position="204"/>
        <end position="216"/>
    </location>
</feature>
<organism evidence="2 3">
    <name type="scientific">Asticcacaulis biprosthecium C19</name>
    <dbReference type="NCBI Taxonomy" id="715226"/>
    <lineage>
        <taxon>Bacteria</taxon>
        <taxon>Pseudomonadati</taxon>
        <taxon>Pseudomonadota</taxon>
        <taxon>Alphaproteobacteria</taxon>
        <taxon>Caulobacterales</taxon>
        <taxon>Caulobacteraceae</taxon>
        <taxon>Asticcacaulis</taxon>
    </lineage>
</organism>
<dbReference type="HOGENOM" id="CLU_1275539_0_0_5"/>
<dbReference type="EMBL" id="GL883077">
    <property type="protein sequence ID" value="EGF92832.1"/>
    <property type="molecule type" value="Genomic_DNA"/>
</dbReference>
<accession>F4QHU5</accession>
<proteinExistence type="predicted"/>
<reference evidence="3" key="1">
    <citation type="submission" date="2011-03" db="EMBL/GenBank/DDBJ databases">
        <title>Draft genome sequence of Brevundimonas diminuta.</title>
        <authorList>
            <person name="Brown P.J.B."/>
            <person name="Buechlein A."/>
            <person name="Hemmerich C."/>
            <person name="Brun Y.V."/>
        </authorList>
    </citation>
    <scope>NUCLEOTIDE SEQUENCE [LARGE SCALE GENOMIC DNA]</scope>
    <source>
        <strain evidence="3">C19</strain>
    </source>
</reference>
<evidence type="ECO:0000313" key="3">
    <source>
        <dbReference type="Proteomes" id="UP000006512"/>
    </source>
</evidence>
<name>F4QHU5_9CAUL</name>
<protein>
    <submittedName>
        <fullName evidence="2">Uncharacterized protein</fullName>
    </submittedName>
</protein>
<feature type="region of interest" description="Disordered" evidence="1">
    <location>
        <begin position="190"/>
        <end position="216"/>
    </location>
</feature>
<dbReference type="AlphaFoldDB" id="F4QHU5"/>
<sequence>MGLKAASQSDNRHCHNDRKESAMIFDENFEQTIQDTIAQMRVAAGRYADHKMVLFMMGSSESNHALLYIEEQPGRVRVVNPQIEIDPADHTLDDLISKLFEAHGITGQYGPDIIPLRFDGQIRLLVEGDQFSIRTVYPEELHPDLSYLRDPNATAEQHVAHEDNAMILMGEMYFDDAQLIDVTEGTRSQLPPKRFDLRTKAPVDWPPGEPQPPAKP</sequence>